<dbReference type="EMBL" id="JAHQIW010005628">
    <property type="protein sequence ID" value="KAJ1366663.1"/>
    <property type="molecule type" value="Genomic_DNA"/>
</dbReference>
<name>A0AAD5QZJ1_PARTN</name>
<evidence type="ECO:0000313" key="2">
    <source>
        <dbReference type="Proteomes" id="UP001196413"/>
    </source>
</evidence>
<organism evidence="1 2">
    <name type="scientific">Parelaphostrongylus tenuis</name>
    <name type="common">Meningeal worm</name>
    <dbReference type="NCBI Taxonomy" id="148309"/>
    <lineage>
        <taxon>Eukaryota</taxon>
        <taxon>Metazoa</taxon>
        <taxon>Ecdysozoa</taxon>
        <taxon>Nematoda</taxon>
        <taxon>Chromadorea</taxon>
        <taxon>Rhabditida</taxon>
        <taxon>Rhabditina</taxon>
        <taxon>Rhabditomorpha</taxon>
        <taxon>Strongyloidea</taxon>
        <taxon>Metastrongylidae</taxon>
        <taxon>Parelaphostrongylus</taxon>
    </lineage>
</organism>
<gene>
    <name evidence="1" type="ORF">KIN20_027396</name>
</gene>
<proteinExistence type="predicted"/>
<sequence length="87" mass="9266">MEEKGAENKETVQGNMLAHKLRLSVSWEPWPLTPMPSQGQRSGGWADEALLQKAGLGRLPPGPLPNISILSAAPGVSGMTPLLDPRV</sequence>
<dbReference type="Proteomes" id="UP001196413">
    <property type="component" value="Unassembled WGS sequence"/>
</dbReference>
<evidence type="ECO:0000313" key="1">
    <source>
        <dbReference type="EMBL" id="KAJ1366663.1"/>
    </source>
</evidence>
<comment type="caution">
    <text evidence="1">The sequence shown here is derived from an EMBL/GenBank/DDBJ whole genome shotgun (WGS) entry which is preliminary data.</text>
</comment>
<dbReference type="AlphaFoldDB" id="A0AAD5QZJ1"/>
<accession>A0AAD5QZJ1</accession>
<keyword evidence="2" id="KW-1185">Reference proteome</keyword>
<protein>
    <submittedName>
        <fullName evidence="1">Uncharacterized protein</fullName>
    </submittedName>
</protein>
<reference evidence="1" key="1">
    <citation type="submission" date="2021-06" db="EMBL/GenBank/DDBJ databases">
        <title>Parelaphostrongylus tenuis whole genome reference sequence.</title>
        <authorList>
            <person name="Garwood T.J."/>
            <person name="Larsen P.A."/>
            <person name="Fountain-Jones N.M."/>
            <person name="Garbe J.R."/>
            <person name="Macchietto M.G."/>
            <person name="Kania S.A."/>
            <person name="Gerhold R.W."/>
            <person name="Richards J.E."/>
            <person name="Wolf T.M."/>
        </authorList>
    </citation>
    <scope>NUCLEOTIDE SEQUENCE</scope>
    <source>
        <strain evidence="1">MNPRO001-30</strain>
        <tissue evidence="1">Meninges</tissue>
    </source>
</reference>